<feature type="transmembrane region" description="Helical" evidence="5">
    <location>
        <begin position="162"/>
        <end position="183"/>
    </location>
</feature>
<feature type="transmembrane region" description="Helical" evidence="5">
    <location>
        <begin position="81"/>
        <end position="97"/>
    </location>
</feature>
<dbReference type="Proteomes" id="UP001589747">
    <property type="component" value="Unassembled WGS sequence"/>
</dbReference>
<keyword evidence="4 5" id="KW-0472">Membrane</keyword>
<feature type="transmembrane region" description="Helical" evidence="5">
    <location>
        <begin position="406"/>
        <end position="427"/>
    </location>
</feature>
<accession>A0ABV5L0G9</accession>
<feature type="domain" description="O-antigen ligase-related" evidence="6">
    <location>
        <begin position="247"/>
        <end position="389"/>
    </location>
</feature>
<dbReference type="Pfam" id="PF04932">
    <property type="entry name" value="Wzy_C"/>
    <property type="match status" value="1"/>
</dbReference>
<gene>
    <name evidence="7" type="ORF">ACFFSY_33925</name>
</gene>
<evidence type="ECO:0000256" key="1">
    <source>
        <dbReference type="ARBA" id="ARBA00004141"/>
    </source>
</evidence>
<sequence length="459" mass="50843">MVANIRHNRTLILTLLTAVLGGAVLGVSSNNMILLGLVAGAVLFVALFAACLVNIEVWLVSYAIALTLLPQTNVAGMPVQFGDLLFLIGLLIFMYRLKRLKGSMILTATFLFVVAVIVSVLGVFRYNPGMAFTSFLNAGRIIEVVFPVFLLSTYDRIRYDRVVKWFLSLAVLTNLFGVIQFLIQLPLDSKTVWIGSKKFYRAASIFMESNSFGHFTAAVSIALSVLLFEKSRLPAVQAIKGWLLPTGLVISILACLLTFSRGAMAIYLIGIIFYALITRRGSVLIKLAFTICIPLAGLFLINPEVYQLLAGRITMTVANMFTDFDSVSGGRVDSWSLAFDVIGQNLLTGIGYKNTVEYFLLYYGEARAGDNNYITILLELGVTGFVAFLFMSIGLIFWLAKKKERINAAMQSILLSVWVATLIQMFVLDSFTFWRSLTILFVFIGIMLSYKPIKKEVSL</sequence>
<feature type="transmembrane region" description="Helical" evidence="5">
    <location>
        <begin position="373"/>
        <end position="399"/>
    </location>
</feature>
<dbReference type="EMBL" id="JBHMDO010000055">
    <property type="protein sequence ID" value="MFB9330965.1"/>
    <property type="molecule type" value="Genomic_DNA"/>
</dbReference>
<evidence type="ECO:0000256" key="3">
    <source>
        <dbReference type="ARBA" id="ARBA00022989"/>
    </source>
</evidence>
<organism evidence="7 8">
    <name type="scientific">Paenibacillus aurantiacus</name>
    <dbReference type="NCBI Taxonomy" id="1936118"/>
    <lineage>
        <taxon>Bacteria</taxon>
        <taxon>Bacillati</taxon>
        <taxon>Bacillota</taxon>
        <taxon>Bacilli</taxon>
        <taxon>Bacillales</taxon>
        <taxon>Paenibacillaceae</taxon>
        <taxon>Paenibacillus</taxon>
    </lineage>
</organism>
<evidence type="ECO:0000259" key="6">
    <source>
        <dbReference type="Pfam" id="PF04932"/>
    </source>
</evidence>
<dbReference type="RefSeq" id="WP_377502861.1">
    <property type="nucleotide sequence ID" value="NZ_JBHMDO010000055.1"/>
</dbReference>
<protein>
    <submittedName>
        <fullName evidence="7">O-antigen ligase family protein</fullName>
    </submittedName>
</protein>
<evidence type="ECO:0000256" key="2">
    <source>
        <dbReference type="ARBA" id="ARBA00022692"/>
    </source>
</evidence>
<reference evidence="7 8" key="1">
    <citation type="submission" date="2024-09" db="EMBL/GenBank/DDBJ databases">
        <authorList>
            <person name="Sun Q."/>
            <person name="Mori K."/>
        </authorList>
    </citation>
    <scope>NUCLEOTIDE SEQUENCE [LARGE SCALE GENOMIC DNA]</scope>
    <source>
        <strain evidence="7 8">TISTR 2452</strain>
    </source>
</reference>
<dbReference type="GO" id="GO:0016874">
    <property type="term" value="F:ligase activity"/>
    <property type="evidence" value="ECO:0007669"/>
    <property type="project" value="UniProtKB-KW"/>
</dbReference>
<feature type="transmembrane region" description="Helical" evidence="5">
    <location>
        <begin position="248"/>
        <end position="276"/>
    </location>
</feature>
<dbReference type="InterPro" id="IPR007016">
    <property type="entry name" value="O-antigen_ligase-rel_domated"/>
</dbReference>
<dbReference type="PANTHER" id="PTHR37422:SF13">
    <property type="entry name" value="LIPOPOLYSACCHARIDE BIOSYNTHESIS PROTEIN PA4999-RELATED"/>
    <property type="match status" value="1"/>
</dbReference>
<evidence type="ECO:0000256" key="4">
    <source>
        <dbReference type="ARBA" id="ARBA00023136"/>
    </source>
</evidence>
<feature type="transmembrane region" description="Helical" evidence="5">
    <location>
        <begin position="204"/>
        <end position="228"/>
    </location>
</feature>
<evidence type="ECO:0000256" key="5">
    <source>
        <dbReference type="SAM" id="Phobius"/>
    </source>
</evidence>
<evidence type="ECO:0000313" key="8">
    <source>
        <dbReference type="Proteomes" id="UP001589747"/>
    </source>
</evidence>
<dbReference type="InterPro" id="IPR051533">
    <property type="entry name" value="WaaL-like"/>
</dbReference>
<name>A0ABV5L0G9_9BACL</name>
<comment type="subcellular location">
    <subcellularLocation>
        <location evidence="1">Membrane</location>
        <topology evidence="1">Multi-pass membrane protein</topology>
    </subcellularLocation>
</comment>
<proteinExistence type="predicted"/>
<keyword evidence="8" id="KW-1185">Reference proteome</keyword>
<feature type="transmembrane region" description="Helical" evidence="5">
    <location>
        <begin position="433"/>
        <end position="450"/>
    </location>
</feature>
<keyword evidence="3 5" id="KW-1133">Transmembrane helix</keyword>
<feature type="transmembrane region" description="Helical" evidence="5">
    <location>
        <begin position="283"/>
        <end position="301"/>
    </location>
</feature>
<comment type="caution">
    <text evidence="7">The sequence shown here is derived from an EMBL/GenBank/DDBJ whole genome shotgun (WGS) entry which is preliminary data.</text>
</comment>
<feature type="transmembrane region" description="Helical" evidence="5">
    <location>
        <begin position="36"/>
        <end position="69"/>
    </location>
</feature>
<dbReference type="PANTHER" id="PTHR37422">
    <property type="entry name" value="TEICHURONIC ACID BIOSYNTHESIS PROTEIN TUAE"/>
    <property type="match status" value="1"/>
</dbReference>
<feature type="transmembrane region" description="Helical" evidence="5">
    <location>
        <begin position="103"/>
        <end position="124"/>
    </location>
</feature>
<keyword evidence="2 5" id="KW-0812">Transmembrane</keyword>
<feature type="transmembrane region" description="Helical" evidence="5">
    <location>
        <begin position="131"/>
        <end position="150"/>
    </location>
</feature>
<keyword evidence="7" id="KW-0436">Ligase</keyword>
<evidence type="ECO:0000313" key="7">
    <source>
        <dbReference type="EMBL" id="MFB9330965.1"/>
    </source>
</evidence>